<dbReference type="SUPFAM" id="SSF53474">
    <property type="entry name" value="alpha/beta-Hydrolases"/>
    <property type="match status" value="1"/>
</dbReference>
<dbReference type="GO" id="GO:0016787">
    <property type="term" value="F:hydrolase activity"/>
    <property type="evidence" value="ECO:0007669"/>
    <property type="project" value="InterPro"/>
</dbReference>
<evidence type="ECO:0000313" key="3">
    <source>
        <dbReference type="Proteomes" id="UP000311605"/>
    </source>
</evidence>
<keyword evidence="3" id="KW-1185">Reference proteome</keyword>
<dbReference type="InterPro" id="IPR002925">
    <property type="entry name" value="Dienelactn_hydro"/>
</dbReference>
<name>A0A5C4XMN6_9HYPH</name>
<dbReference type="Pfam" id="PF01738">
    <property type="entry name" value="DLH"/>
    <property type="match status" value="1"/>
</dbReference>
<protein>
    <submittedName>
        <fullName evidence="2">Twin-arginine translocation signal domain-containing protein</fullName>
    </submittedName>
</protein>
<sequence>MKAIYRAGAWWLRLSLADTGLPEAFSEEFAMKGLIPRRNFIQTTGLALGAAALGNLSQTSQAAAQGAGSQALHQNEAELMIDAENMCGIARRLRDHTTFGWNFDREKHDFPAWHAQTLDRVRATIGVADLPPAKASVVSEWTDGDCIGQELKLVFSSGETTLAYLLRPRTSEPTPAALLLHDHGSFFSIGKEKLIRRADENPALLADIESWGSKVYGGRVFGNELVRRGYTVLCADALGWGSRKGNGYEAQQALAANLMQFGISYASVILSEDLEALALLRDMPGVDKTRVASVGYSMGGLRAWQVAALSDDVSACVAGGWMGTLQGLMQSGNNQLRGQSAYSMLHPQIGGKLDYPHFAGLAAPAPALIFTGTDDRNFPASVAREAYRQLEDIWGASGSPDHLETRLWPGGHHFPVDQQDHAFDWLSRHV</sequence>
<dbReference type="PANTHER" id="PTHR22946:SF0">
    <property type="entry name" value="DIENELACTONE HYDROLASE DOMAIN-CONTAINING PROTEIN"/>
    <property type="match status" value="1"/>
</dbReference>
<comment type="caution">
    <text evidence="2">The sequence shown here is derived from an EMBL/GenBank/DDBJ whole genome shotgun (WGS) entry which is preliminary data.</text>
</comment>
<evidence type="ECO:0000313" key="2">
    <source>
        <dbReference type="EMBL" id="TNM63734.1"/>
    </source>
</evidence>
<dbReference type="InterPro" id="IPR019546">
    <property type="entry name" value="TAT_signal_bac_arc"/>
</dbReference>
<proteinExistence type="predicted"/>
<dbReference type="AlphaFoldDB" id="A0A5C4XMN6"/>
<dbReference type="Gene3D" id="3.40.50.1820">
    <property type="entry name" value="alpha/beta hydrolase"/>
    <property type="match status" value="1"/>
</dbReference>
<dbReference type="EMBL" id="VDMN01000002">
    <property type="protein sequence ID" value="TNM63734.1"/>
    <property type="molecule type" value="Genomic_DNA"/>
</dbReference>
<accession>A0A5C4XMN6</accession>
<gene>
    <name evidence="2" type="ORF">FHP24_13165</name>
</gene>
<dbReference type="PANTHER" id="PTHR22946">
    <property type="entry name" value="DIENELACTONE HYDROLASE DOMAIN-CONTAINING PROTEIN-RELATED"/>
    <property type="match status" value="1"/>
</dbReference>
<feature type="domain" description="Dienelactone hydrolase" evidence="1">
    <location>
        <begin position="208"/>
        <end position="376"/>
    </location>
</feature>
<organism evidence="2 3">
    <name type="scientific">Aliirhizobium smilacinae</name>
    <dbReference type="NCBI Taxonomy" id="1395944"/>
    <lineage>
        <taxon>Bacteria</taxon>
        <taxon>Pseudomonadati</taxon>
        <taxon>Pseudomonadota</taxon>
        <taxon>Alphaproteobacteria</taxon>
        <taxon>Hyphomicrobiales</taxon>
        <taxon>Rhizobiaceae</taxon>
        <taxon>Aliirhizobium</taxon>
    </lineage>
</organism>
<dbReference type="PROSITE" id="PS51318">
    <property type="entry name" value="TAT"/>
    <property type="match status" value="1"/>
</dbReference>
<dbReference type="InterPro" id="IPR050261">
    <property type="entry name" value="FrsA_esterase"/>
</dbReference>
<evidence type="ECO:0000259" key="1">
    <source>
        <dbReference type="Pfam" id="PF01738"/>
    </source>
</evidence>
<dbReference type="InterPro" id="IPR029058">
    <property type="entry name" value="AB_hydrolase_fold"/>
</dbReference>
<reference evidence="2 3" key="1">
    <citation type="submission" date="2019-06" db="EMBL/GenBank/DDBJ databases">
        <title>The draft genome of Rhizobium smilacinae PTYR-5.</title>
        <authorList>
            <person name="Liu L."/>
            <person name="Li L."/>
            <person name="Zhang X."/>
        </authorList>
    </citation>
    <scope>NUCLEOTIDE SEQUENCE [LARGE SCALE GENOMIC DNA]</scope>
    <source>
        <strain evidence="2 3">PTYR-5</strain>
    </source>
</reference>
<dbReference type="Proteomes" id="UP000311605">
    <property type="component" value="Unassembled WGS sequence"/>
</dbReference>
<dbReference type="OrthoDB" id="3647650at2"/>
<dbReference type="InterPro" id="IPR006311">
    <property type="entry name" value="TAT_signal"/>
</dbReference>
<dbReference type="NCBIfam" id="TIGR01409">
    <property type="entry name" value="TAT_signal_seq"/>
    <property type="match status" value="1"/>
</dbReference>